<keyword evidence="1" id="KW-0175">Coiled coil</keyword>
<dbReference type="PANTHER" id="PTHR30612">
    <property type="entry name" value="SECA INNER MEMBRANE COMPONENT OF SEC PROTEIN SECRETION SYSTEM"/>
    <property type="match status" value="1"/>
</dbReference>
<dbReference type="InterPro" id="IPR027417">
    <property type="entry name" value="P-loop_NTPase"/>
</dbReference>
<feature type="coiled-coil region" evidence="1">
    <location>
        <begin position="1084"/>
        <end position="1111"/>
    </location>
</feature>
<evidence type="ECO:0000313" key="2">
    <source>
        <dbReference type="Proteomes" id="UP001652625"/>
    </source>
</evidence>
<dbReference type="Proteomes" id="UP001652625">
    <property type="component" value="Chromosome 10"/>
</dbReference>
<evidence type="ECO:0000256" key="1">
    <source>
        <dbReference type="SAM" id="Coils"/>
    </source>
</evidence>
<dbReference type="SUPFAM" id="SSF52540">
    <property type="entry name" value="P-loop containing nucleoside triphosphate hydrolases"/>
    <property type="match status" value="3"/>
</dbReference>
<name>A0ABM4CN48_HYDVU</name>
<keyword evidence="2" id="KW-1185">Reference proteome</keyword>
<dbReference type="GeneID" id="136085763"/>
<evidence type="ECO:0000313" key="3">
    <source>
        <dbReference type="RefSeq" id="XP_065663252.1"/>
    </source>
</evidence>
<dbReference type="InterPro" id="IPR000185">
    <property type="entry name" value="SecA"/>
</dbReference>
<gene>
    <name evidence="3" type="primary">LOC136085763</name>
</gene>
<dbReference type="RefSeq" id="XP_065663252.1">
    <property type="nucleotide sequence ID" value="XM_065807180.1"/>
</dbReference>
<dbReference type="Gene3D" id="3.40.50.300">
    <property type="entry name" value="P-loop containing nucleotide triphosphate hydrolases"/>
    <property type="match status" value="2"/>
</dbReference>
<sequence>MDDDKTNLSNTLCTPLKIVNKNEPLVEDLDLSNQQLNIHQIFKNRLGILNVPNNLYAQIQEKVSYVMFNINKNDNMCLEKQNTYEIFYKPLSLNDIEDLKNIRSFYEKLLKPVIIDEKIKTNLLNQIILSCSEVLDHFKNSLSEELFEKFKNLLSDTPTNSIQNCSLKKGGLLSFSDEDKFNSQLSSKNFCSEMKELKRRKKQLTLMPDCLEKRFLNLIYLIQLKILRKNDITHFLMEEKEPISFDCDILSINEMLEVERTNIKNKTLECWIKAKSFITESNLDSALNFLQVILKQIQPLDIREMIFLLKESQKTYGLIENQDIIILLGMTGSGKTACVHFFSGSKMIKSKVEIGPGVFIDHIAAEEPIQNALSKFVISSQACSKTKHINSIQIKLEDNENSFITLCDSPGFSDTTGPEVDIVNSINTTEVISRSKSVRPVILMNIENQGGRSEGIVKMVDMIQGMVMNIEDHLPAFTYLFTKYPDTDVYAKLYNISTNIDRHGYSTSKYEHNLFKLVLKDMLSKTENYRKPLDLINDKPLDVLRIILNTPCINNPSQVFKYTLVEQSNSALYKQVYYNKSAIECAVMNNNYSLVIYKIDELIFLCNTLKLNDLKDILKESIEFVRTHVQQFHDDTIKKLNSCLDENNKVTYNDLASYFSQIEKFKCLNDFKHVEQLENISELSNALLQNVYLKCKEELEKFKSLGICENDYSKLILNNLKMMSEMCNNDYYSNACQFIYDQVKQIQANFKTNLEKNDFHTSSKYLLLFKNIFIKFNGYTSLEMLVTINKTLKDLVRSKLQNLLESCENLFAQKCLTDQDVSCIHNCLQNLKNAKDNKLLCKHFCKEEIEKYYNTFLIKIVRFFENLKNEIKSLLENKNFKEMEQTYMQMQLVRQNCNVEQNTSDLYHLTVESIKISVQNLIDDTKKLSEDMSDGIFDYNILFSNLNCLKDTTWVNEIYVHENYEDLIQVVQSKLVSKALNLYESIYSTNLELASYSNLEKIDKVLQQLDELKKFQSFVPALHTKVDQAFEYVEKLVEESLAEIKSMFCLEKQSVKKKKNKLMVFKIECLRRQSNILYLELSSIEQVEEEIINITNKIIDMEKNIEQLKIQQNQYASVLFEVNPKDSVSNNLKELLISNNFTSIYQLLCMYNENKSKVSNFEIFLDQNKHQKDCFEMIKLQLNELTSKGLTFKELNKYIEKAKDKNITSLNSKITELENKINYAELNGLEYIFKNIHYTTAENGLNYLDLCLSSKFFNKKATCYKTEAEKFLTMYKEFIVSEMIISLKQIQTLTADNSFLAHNLAQKIKFKLDECVTIQSSKLLNNLMQCQRIKKDMADVLLKYHTSLNQPGDESLKTEIFQAFIQFEEYSENVSYYQFYNSYIKNEEIKFNDFENKILKFIQSNMYILAARKLAEIDEKVLKPNTINKIKLTLSKSINNVINTTKQYLQTIGNNLNEEQIKELAKQLIRLTNAKVYLYNDHSLQEKFKLNSYIDEKTDLTNSLKFIENEVNRKVKKYAETINLNIINNDFYEAELKIEHLNLFCKLLTNYCNIDEISFIIQTMQKSIEDRFDLVTEKYESMHVKHYFLNIPKKMIKKLDKFVMHKNDKKYDELMIKIKKTIADKVIQALCKIEKVRLGERSVRMEHLKCILTLLPTDIECSLKSEWQKVKNDINQEYKEFKNEFDQIKSTSDVNLINEFMEKCKGAGLNNFIGLIQSTVITQFDECNHNLLKYLEKNDISKGLLEFRKCLQYMQIFGNNLVKLNSVFRIAECSLRNKFDSICLTLSDISSKSEVDYTINCFENLNLFIELKNQYAALNSSFVSSLSSLISYIEDGQIRSYKKVANFLIQNQLNCQNSLKEFNIAKINESMTASKKWNNLLISAKEYYRKNTDTATIREFLLMIEICILYKERVKILSTILKTCKIEILNFKPFEGNKINEKSFYLEFVKSVAFLHHSKDLSNHIDCSIFEPNSYENEIFPFLNNHFHKAFESAKNFFIEDNSNKTKQEFDMFRLNLENIKSFETHLKSVEINFNLSTVEHEITEKLKQTINYYFAMIDKADSDVNIKAEWLIKIKTFAINLPEYTEYINNRLNTFFKEYHKKKDHKTELGRLAISLEQDPSNVGFILISEHSVFKGKMISIFNKKTQNDSIDDVLEKLKNNYINDKSIQQLKGFYDLFYNDYEETVKEYLNQETNKNGFNELLKIIKFKGEKIFKIVFEKIRRKKVYKRKLCKLVAKIFALWTLQNTEYYNEMDDHEKCNAYLMTPHPSQVISVFCILGLDIIEDTYTIKKVFQNILLEVGTGEGKSLILAVVSCVLSLVGFNVSCTCYSKCLSSRDYNSFFKLFSSLNLVSHVKYATFFSICEDIMNQNFNIRERVSNVVFNKLNTKVSSQKKTTRPEILLIDEVDVFFNKNFYGQLYNPVATIKHPSINDLTSYIWSEKNRELTLKQVKLTPEYRACCKYFEGWEFIVTEAVKQMLLDVMNFQHDYIVKNDKLAYLHHHSIRYGMYLGYKTLFAYYFEHDNGRISTLSLSQNVYININCGQFSFAEIPSKFYSIMGVTATLKSLSQAEKEIIKSYGIKKFIYIPSIFGANKLCYNKNYHMFIENDKDYFVKLNQHIENSMVTFNEHKRPVLVFFETKSTLMEFYNWSKLSFKKEDIQIITEEVSKFPSERDMLIRRATISGQVTFLTRVFGRGTNFDCSDKNVIANRGVHVVQTFFSKEYSEEVQIQGRTARQGNDGSYSMVLRESDLEYFLGADYSRIIRNHKNIYEYLNSKRNELFDSTYLNIATKVKEAKKLHKMGKDFVKNLKNLKLRKIKDFLMEANSVSI</sequence>
<feature type="coiled-coil region" evidence="1">
    <location>
        <begin position="1664"/>
        <end position="1691"/>
    </location>
</feature>
<feature type="coiled-coil region" evidence="1">
    <location>
        <begin position="1200"/>
        <end position="1227"/>
    </location>
</feature>
<dbReference type="PANTHER" id="PTHR30612:SF0">
    <property type="entry name" value="CHLOROPLAST PROTEIN-TRANSPORTING ATPASE"/>
    <property type="match status" value="1"/>
</dbReference>
<proteinExistence type="predicted"/>
<feature type="coiled-coil region" evidence="1">
    <location>
        <begin position="1454"/>
        <end position="1510"/>
    </location>
</feature>
<organism evidence="2 3">
    <name type="scientific">Hydra vulgaris</name>
    <name type="common">Hydra</name>
    <name type="synonym">Hydra attenuata</name>
    <dbReference type="NCBI Taxonomy" id="6087"/>
    <lineage>
        <taxon>Eukaryota</taxon>
        <taxon>Metazoa</taxon>
        <taxon>Cnidaria</taxon>
        <taxon>Hydrozoa</taxon>
        <taxon>Hydroidolina</taxon>
        <taxon>Anthoathecata</taxon>
        <taxon>Aplanulata</taxon>
        <taxon>Hydridae</taxon>
        <taxon>Hydra</taxon>
    </lineage>
</organism>
<reference evidence="3" key="1">
    <citation type="submission" date="2025-08" db="UniProtKB">
        <authorList>
            <consortium name="RefSeq"/>
        </authorList>
    </citation>
    <scope>IDENTIFICATION</scope>
</reference>
<protein>
    <submittedName>
        <fullName evidence="3">Repetitive organellar protein-like isoform X1</fullName>
    </submittedName>
</protein>
<accession>A0ABM4CN48</accession>